<comment type="caution">
    <text evidence="8">The sequence shown here is derived from an EMBL/GenBank/DDBJ whole genome shotgun (WGS) entry which is preliminary data.</text>
</comment>
<evidence type="ECO:0000256" key="2">
    <source>
        <dbReference type="ARBA" id="ARBA00022692"/>
    </source>
</evidence>
<dbReference type="AlphaFoldDB" id="A0AAV8WNQ1"/>
<keyword evidence="4 6" id="KW-0472">Membrane</keyword>
<reference evidence="8" key="1">
    <citation type="journal article" date="2023" name="Insect Mol. Biol.">
        <title>Genome sequencing provides insights into the evolution of gene families encoding plant cell wall-degrading enzymes in longhorned beetles.</title>
        <authorList>
            <person name="Shin N.R."/>
            <person name="Okamura Y."/>
            <person name="Kirsch R."/>
            <person name="Pauchet Y."/>
        </authorList>
    </citation>
    <scope>NUCLEOTIDE SEQUENCE</scope>
    <source>
        <strain evidence="8">RBIC_L_NR</strain>
    </source>
</reference>
<name>A0AAV8WNQ1_9CUCU</name>
<protein>
    <recommendedName>
        <fullName evidence="7">SLC26A/SulP transporter domain-containing protein</fullName>
    </recommendedName>
</protein>
<evidence type="ECO:0000256" key="1">
    <source>
        <dbReference type="ARBA" id="ARBA00004141"/>
    </source>
</evidence>
<dbReference type="InterPro" id="IPR011547">
    <property type="entry name" value="SLC26A/SulP_dom"/>
</dbReference>
<evidence type="ECO:0000256" key="5">
    <source>
        <dbReference type="SAM" id="MobiDB-lite"/>
    </source>
</evidence>
<feature type="domain" description="SLC26A/SulP transporter" evidence="7">
    <location>
        <begin position="48"/>
        <end position="144"/>
    </location>
</feature>
<evidence type="ECO:0000256" key="6">
    <source>
        <dbReference type="SAM" id="Phobius"/>
    </source>
</evidence>
<dbReference type="PANTHER" id="PTHR11814">
    <property type="entry name" value="SULFATE TRANSPORTER"/>
    <property type="match status" value="1"/>
</dbReference>
<keyword evidence="9" id="KW-1185">Reference proteome</keyword>
<gene>
    <name evidence="8" type="ORF">NQ314_019074</name>
</gene>
<dbReference type="GO" id="GO:0055085">
    <property type="term" value="P:transmembrane transport"/>
    <property type="evidence" value="ECO:0007669"/>
    <property type="project" value="InterPro"/>
</dbReference>
<evidence type="ECO:0000313" key="9">
    <source>
        <dbReference type="Proteomes" id="UP001162156"/>
    </source>
</evidence>
<dbReference type="GO" id="GO:0016020">
    <property type="term" value="C:membrane"/>
    <property type="evidence" value="ECO:0007669"/>
    <property type="project" value="UniProtKB-SubCell"/>
</dbReference>
<accession>A0AAV8WNQ1</accession>
<evidence type="ECO:0000259" key="7">
    <source>
        <dbReference type="Pfam" id="PF00916"/>
    </source>
</evidence>
<evidence type="ECO:0000313" key="8">
    <source>
        <dbReference type="EMBL" id="KAJ8928344.1"/>
    </source>
</evidence>
<sequence length="331" mass="36509">MVQKTLQILVPPKQHVAQFEPTSRLRRILNKRLHILQWLPHYTKNDILADFIAGLTVGLTMMPQSIAYAGLAGVSPEYGLYTAFIGSYTYVFFGTIKEVSIGPTSLMSLLTFSFVIGHPIECVILLTFIAGCIELLMGILNLGADVVVDASQEMITLGICNIFGSFVKAMPSCGAFTRSAVASSSDVRTPLQGIYSGKKVDFFLTLATFIIGIINGVEAAIVIGSVFNAMVLLKMWSRPNITSEIRSTLENLLNTYNEKQITLCLINVSHEVLRILKTITDTTYLQLCKSTDSINDKNIDPFENQQEAPLLKDRRPSSASGERKLSIFDLE</sequence>
<dbReference type="EMBL" id="JANEYF010005386">
    <property type="protein sequence ID" value="KAJ8928344.1"/>
    <property type="molecule type" value="Genomic_DNA"/>
</dbReference>
<keyword evidence="3 6" id="KW-1133">Transmembrane helix</keyword>
<dbReference type="InterPro" id="IPR001902">
    <property type="entry name" value="SLC26A/SulP_fam"/>
</dbReference>
<feature type="region of interest" description="Disordered" evidence="5">
    <location>
        <begin position="311"/>
        <end position="331"/>
    </location>
</feature>
<comment type="subcellular location">
    <subcellularLocation>
        <location evidence="1">Membrane</location>
        <topology evidence="1">Multi-pass membrane protein</topology>
    </subcellularLocation>
</comment>
<organism evidence="8 9">
    <name type="scientific">Rhamnusium bicolor</name>
    <dbReference type="NCBI Taxonomy" id="1586634"/>
    <lineage>
        <taxon>Eukaryota</taxon>
        <taxon>Metazoa</taxon>
        <taxon>Ecdysozoa</taxon>
        <taxon>Arthropoda</taxon>
        <taxon>Hexapoda</taxon>
        <taxon>Insecta</taxon>
        <taxon>Pterygota</taxon>
        <taxon>Neoptera</taxon>
        <taxon>Endopterygota</taxon>
        <taxon>Coleoptera</taxon>
        <taxon>Polyphaga</taxon>
        <taxon>Cucujiformia</taxon>
        <taxon>Chrysomeloidea</taxon>
        <taxon>Cerambycidae</taxon>
        <taxon>Lepturinae</taxon>
        <taxon>Rhagiini</taxon>
        <taxon>Rhamnusium</taxon>
    </lineage>
</organism>
<feature type="domain" description="SLC26A/SulP transporter" evidence="7">
    <location>
        <begin position="147"/>
        <end position="231"/>
    </location>
</feature>
<dbReference type="Pfam" id="PF00916">
    <property type="entry name" value="Sulfate_transp"/>
    <property type="match status" value="2"/>
</dbReference>
<evidence type="ECO:0000256" key="3">
    <source>
        <dbReference type="ARBA" id="ARBA00022989"/>
    </source>
</evidence>
<dbReference type="Proteomes" id="UP001162156">
    <property type="component" value="Unassembled WGS sequence"/>
</dbReference>
<evidence type="ECO:0000256" key="4">
    <source>
        <dbReference type="ARBA" id="ARBA00023136"/>
    </source>
</evidence>
<feature type="transmembrane region" description="Helical" evidence="6">
    <location>
        <begin position="47"/>
        <end position="66"/>
    </location>
</feature>
<keyword evidence="2 6" id="KW-0812">Transmembrane</keyword>
<feature type="transmembrane region" description="Helical" evidence="6">
    <location>
        <begin position="202"/>
        <end position="233"/>
    </location>
</feature>
<proteinExistence type="predicted"/>